<dbReference type="InterPro" id="IPR003593">
    <property type="entry name" value="AAA+_ATPase"/>
</dbReference>
<dbReference type="InterPro" id="IPR027417">
    <property type="entry name" value="P-loop_NTPase"/>
</dbReference>
<dbReference type="Gene3D" id="2.40.10.10">
    <property type="entry name" value="Trypsin-like serine proteases"/>
    <property type="match status" value="2"/>
</dbReference>
<proteinExistence type="predicted"/>
<evidence type="ECO:0000259" key="1">
    <source>
        <dbReference type="SMART" id="SM00382"/>
    </source>
</evidence>
<sequence>MEVTMSGEESRGADEALNAAVVRVKGGNDTIAGAGVLVTPDRVLTCAHVVSDALERDRDIEVSVGTTVLVDFPLADGVGRRHFTAKVEQWVPEEPKHCGDVAVLRLRDAVPGTCPLPMADPDELSRRPVRVVGFPDGELGMVWHRGELSGKSSGDWIQLSRADTRTAHVTGGYSGSPVWDEQRGAAVGIVVAVQRKQDDTQQAFAISVKAVLEKLPDLARALTPDPFRGLATFQESHADFFFGRGDDIEEVVTALKGDHPAVVLYGPSGCGKSSLALAGVVPRMRRENRENYDTVVVNAGIEGSLLSGLATNLYEAVRTGRYGDRRAESADQVEGWLADKGLVDTMNRLRGRTGSEYIVVLDQAEALLDRTDAEIEEVAGLLFPRRRPGSGARLLVTLRSDFMDKALKHPRLGTLLRSSRTLPLTPMSREQLREVITKPLEKAPAVAYEPGLAQRILDDACREPENLPLLGFLLKQLWDQQFAGRLRVSAYESMHGVQGALEEHCDNAWKQCVGENEKVAAARLLRGLVKVLPGSEAPLRRRLTREEADDAGWELARSLSARRLLVLRGGKGEPETAELAHEALINVWSALREQAREDGKFLAGRAELDHDRDRWMRDGRPSALLPGAMQLTYIHNWLKGREPELTEEERDFLARARQRQRVHRARIRAAWTAAAVVLALIAGLGTFLVYQQRVSTEREEESRSRLLANYSAEVAKQDPGQAALIAMGAYEIARTDEARNAMLRRYDQFKDAAWVLTGTEGRIKNAATSVDGAVTLATSDNGRATLFVRQAGGRTQRVQLSHDEMVFVPLVSRDGRRIAYLSATDTVVWHDIELTADKPEDLLGPAHDLSAAEFKAMSGLAEIMSEDVNLMAFSPDANELAAISGSRLHLWDLATGRHRNVPGQMSSGYDAVWFGQDKKTLVVQNGISAGVSTYAVTTMDVDTGAVRKLADDVNTNSMYGSPVGLSGDGTVLVVCREAEQGDDTKVYQALRVTDGRVLNSYTYTGPNSDCGSIAVDETGERFAVNTFDRWAVVHTRQGHRVQETETPVPEKTVGRLLRYGGQPLVLTLDEDKRTLTALPLTPSDVDGEDIVVNTPRLVDRGKTMVARIKPRDEPESDEILALVDASSGQIRSKVKRPDTPWPPDPTAAKSLAVNEAGTLVADVVGNSKILIRQIPSLRKAAEITTLAPPVDKSGNAEPLTLTFLPGADELLTLSGSRIEHWNARTGRRLSKTIDARTLKLGKKNPPLFGSTEGATDSGFAVNSSSEAGHIQIMIYGDPVLHTVNLRTGKEEKALRVLLGPDVERAFLDSSGRYAAAKTPGGMLELWSAEAGQQSERVIGPLGPLGANRSFTGEGFTFNFTGNDGEFYVANGSSVRFQQLSDPSHFKTYDFAANQYYVAATNDGKTLLRALSEGGFGVNGGGGRLDLIRLDPEIWKRHLCDAVGHDLTRDERRGLPSGLPKVICPA</sequence>
<dbReference type="SMART" id="SM00382">
    <property type="entry name" value="AAA"/>
    <property type="match status" value="1"/>
</dbReference>
<gene>
    <name evidence="2" type="ORF">SSRG_00059</name>
</gene>
<evidence type="ECO:0000313" key="3">
    <source>
        <dbReference type="Proteomes" id="UP000002968"/>
    </source>
</evidence>
<dbReference type="SUPFAM" id="SSF50494">
    <property type="entry name" value="Trypsin-like serine proteases"/>
    <property type="match status" value="1"/>
</dbReference>
<dbReference type="Proteomes" id="UP000002968">
    <property type="component" value="Unassembled WGS sequence"/>
</dbReference>
<protein>
    <recommendedName>
        <fullName evidence="1">AAA+ ATPase domain-containing protein</fullName>
    </recommendedName>
</protein>
<dbReference type="Gene3D" id="3.40.50.300">
    <property type="entry name" value="P-loop containing nucleotide triphosphate hydrolases"/>
    <property type="match status" value="1"/>
</dbReference>
<dbReference type="STRING" id="467200.SSRG_00059"/>
<dbReference type="SUPFAM" id="SSF69322">
    <property type="entry name" value="Tricorn protease domain 2"/>
    <property type="match status" value="2"/>
</dbReference>
<dbReference type="InterPro" id="IPR043504">
    <property type="entry name" value="Peptidase_S1_PA_chymotrypsin"/>
</dbReference>
<dbReference type="InterPro" id="IPR009003">
    <property type="entry name" value="Peptidase_S1_PA"/>
</dbReference>
<evidence type="ECO:0000313" key="2">
    <source>
        <dbReference type="EMBL" id="EFL37255.1"/>
    </source>
</evidence>
<dbReference type="HOGENOM" id="CLU_254839_0_0_11"/>
<accession>D9Y291</accession>
<name>D9Y291_9ACTN</name>
<dbReference type="InterPro" id="IPR049052">
    <property type="entry name" value="nSTAND1"/>
</dbReference>
<dbReference type="Pfam" id="PF13365">
    <property type="entry name" value="Trypsin_2"/>
    <property type="match status" value="1"/>
</dbReference>
<feature type="domain" description="AAA+ ATPase" evidence="1">
    <location>
        <begin position="258"/>
        <end position="422"/>
    </location>
</feature>
<dbReference type="InterPro" id="IPR015943">
    <property type="entry name" value="WD40/YVTN_repeat-like_dom_sf"/>
</dbReference>
<keyword evidence="3" id="KW-1185">Reference proteome</keyword>
<organism evidence="2 3">
    <name type="scientific">Streptomyces griseoflavus Tu4000</name>
    <dbReference type="NCBI Taxonomy" id="467200"/>
    <lineage>
        <taxon>Bacteria</taxon>
        <taxon>Bacillati</taxon>
        <taxon>Actinomycetota</taxon>
        <taxon>Actinomycetes</taxon>
        <taxon>Kitasatosporales</taxon>
        <taxon>Streptomycetaceae</taxon>
        <taxon>Streptomyces</taxon>
    </lineage>
</organism>
<reference evidence="2" key="1">
    <citation type="submission" date="2009-02" db="EMBL/GenBank/DDBJ databases">
        <title>Annotation of Streptomyces griseoflavus strain Tu4000.</title>
        <authorList>
            <consortium name="The Broad Institute Genome Sequencing Platform"/>
            <consortium name="Broad Institute Microbial Sequencing Center"/>
            <person name="Fischbach M."/>
            <person name="Godfrey P."/>
            <person name="Ward D."/>
            <person name="Young S."/>
            <person name="Zeng Q."/>
            <person name="Koehrsen M."/>
            <person name="Alvarado L."/>
            <person name="Berlin A.M."/>
            <person name="Bochicchio J."/>
            <person name="Borenstein D."/>
            <person name="Chapman S.B."/>
            <person name="Chen Z."/>
            <person name="Engels R."/>
            <person name="Freedman E."/>
            <person name="Gellesch M."/>
            <person name="Goldberg J."/>
            <person name="Griggs A."/>
            <person name="Gujja S."/>
            <person name="Heilman E.R."/>
            <person name="Heiman D.I."/>
            <person name="Hepburn T.A."/>
            <person name="Howarth C."/>
            <person name="Jen D."/>
            <person name="Larson L."/>
            <person name="Lewis B."/>
            <person name="Mehta T."/>
            <person name="Park D."/>
            <person name="Pearson M."/>
            <person name="Richards J."/>
            <person name="Roberts A."/>
            <person name="Saif S."/>
            <person name="Shea T.D."/>
            <person name="Shenoy N."/>
            <person name="Sisk P."/>
            <person name="Stolte C."/>
            <person name="Sykes S.N."/>
            <person name="Thomson T."/>
            <person name="Walk T."/>
            <person name="White J."/>
            <person name="Yandava C."/>
            <person name="Straight P."/>
            <person name="Clardy J."/>
            <person name="Hung D."/>
            <person name="Kolter R."/>
            <person name="Mekalanos J."/>
            <person name="Walker S."/>
            <person name="Walsh C.T."/>
            <person name="Wieland-Brown L.C."/>
            <person name="Haas B."/>
            <person name="Nusbaum C."/>
            <person name="Birren B."/>
        </authorList>
    </citation>
    <scope>NUCLEOTIDE SEQUENCE [LARGE SCALE GENOMIC DNA]</scope>
    <source>
        <strain evidence="2">Tu4000</strain>
    </source>
</reference>
<dbReference type="Pfam" id="PF20703">
    <property type="entry name" value="nSTAND1"/>
    <property type="match status" value="1"/>
</dbReference>
<dbReference type="EMBL" id="GG657758">
    <property type="protein sequence ID" value="EFL37255.1"/>
    <property type="molecule type" value="Genomic_DNA"/>
</dbReference>
<dbReference type="SUPFAM" id="SSF52540">
    <property type="entry name" value="P-loop containing nucleoside triphosphate hydrolases"/>
    <property type="match status" value="1"/>
</dbReference>
<dbReference type="eggNOG" id="COG3591">
    <property type="taxonomic scope" value="Bacteria"/>
</dbReference>
<dbReference type="Gene3D" id="2.130.10.10">
    <property type="entry name" value="YVTN repeat-like/Quinoprotein amine dehydrogenase"/>
    <property type="match status" value="1"/>
</dbReference>